<comment type="caution">
    <text evidence="1">The sequence shown here is derived from an EMBL/GenBank/DDBJ whole genome shotgun (WGS) entry which is preliminary data.</text>
</comment>
<evidence type="ECO:0000313" key="2">
    <source>
        <dbReference type="Proteomes" id="UP000829685"/>
    </source>
</evidence>
<sequence length="155" mass="17300">MNGMFVLKYDGCLYHRPAEWVLAPPPFEWLLKVSTSGNRKGAEHNKSILFETCELFLNEGALDALRRFIAGEFKFADMDKKKAETVDEEQPSPPDLLQCLLKRILSITDFVCTTPNASCANLYKERIGAKVVALDEAGAMNKADVLTVWGPTCRS</sequence>
<reference evidence="1" key="1">
    <citation type="submission" date="2021-03" db="EMBL/GenBank/DDBJ databases">
        <title>Revisited historic fungal species revealed as producer of novel bioactive compounds through whole genome sequencing and comparative genomics.</title>
        <authorList>
            <person name="Vignolle G.A."/>
            <person name="Hochenegger N."/>
            <person name="Mach R.L."/>
            <person name="Mach-Aigner A.R."/>
            <person name="Javad Rahimi M."/>
            <person name="Salim K.A."/>
            <person name="Chan C.M."/>
            <person name="Lim L.B.L."/>
            <person name="Cai F."/>
            <person name="Druzhinina I.S."/>
            <person name="U'Ren J.M."/>
            <person name="Derntl C."/>
        </authorList>
    </citation>
    <scope>NUCLEOTIDE SEQUENCE</scope>
    <source>
        <strain evidence="1">TUCIM 5799</strain>
    </source>
</reference>
<name>A0A9Q0AGZ3_9PEZI</name>
<evidence type="ECO:0000313" key="1">
    <source>
        <dbReference type="EMBL" id="KAI1855779.1"/>
    </source>
</evidence>
<dbReference type="Proteomes" id="UP000829685">
    <property type="component" value="Unassembled WGS sequence"/>
</dbReference>
<protein>
    <submittedName>
        <fullName evidence="1">Uncharacterized protein</fullName>
    </submittedName>
</protein>
<dbReference type="EMBL" id="JAFIMR010000050">
    <property type="protein sequence ID" value="KAI1855779.1"/>
    <property type="molecule type" value="Genomic_DNA"/>
</dbReference>
<dbReference type="AlphaFoldDB" id="A0A9Q0AGZ3"/>
<proteinExistence type="predicted"/>
<organism evidence="1 2">
    <name type="scientific">Neoarthrinium moseri</name>
    <dbReference type="NCBI Taxonomy" id="1658444"/>
    <lineage>
        <taxon>Eukaryota</taxon>
        <taxon>Fungi</taxon>
        <taxon>Dikarya</taxon>
        <taxon>Ascomycota</taxon>
        <taxon>Pezizomycotina</taxon>
        <taxon>Sordariomycetes</taxon>
        <taxon>Xylariomycetidae</taxon>
        <taxon>Amphisphaeriales</taxon>
        <taxon>Apiosporaceae</taxon>
        <taxon>Neoarthrinium</taxon>
    </lineage>
</organism>
<gene>
    <name evidence="1" type="ORF">JX265_012224</name>
</gene>
<accession>A0A9Q0AGZ3</accession>
<keyword evidence="2" id="KW-1185">Reference proteome</keyword>